<proteinExistence type="predicted"/>
<keyword evidence="2" id="KW-1185">Reference proteome</keyword>
<gene>
    <name evidence="1" type="ORF">M9H77_12680</name>
</gene>
<name>A0ACC0BI22_CATRO</name>
<accession>A0ACC0BI22</accession>
<evidence type="ECO:0000313" key="2">
    <source>
        <dbReference type="Proteomes" id="UP001060085"/>
    </source>
</evidence>
<protein>
    <submittedName>
        <fullName evidence="1">Uncharacterized protein</fullName>
    </submittedName>
</protein>
<dbReference type="Proteomes" id="UP001060085">
    <property type="component" value="Linkage Group LG03"/>
</dbReference>
<comment type="caution">
    <text evidence="1">The sequence shown here is derived from an EMBL/GenBank/DDBJ whole genome shotgun (WGS) entry which is preliminary data.</text>
</comment>
<organism evidence="1 2">
    <name type="scientific">Catharanthus roseus</name>
    <name type="common">Madagascar periwinkle</name>
    <name type="synonym">Vinca rosea</name>
    <dbReference type="NCBI Taxonomy" id="4058"/>
    <lineage>
        <taxon>Eukaryota</taxon>
        <taxon>Viridiplantae</taxon>
        <taxon>Streptophyta</taxon>
        <taxon>Embryophyta</taxon>
        <taxon>Tracheophyta</taxon>
        <taxon>Spermatophyta</taxon>
        <taxon>Magnoliopsida</taxon>
        <taxon>eudicotyledons</taxon>
        <taxon>Gunneridae</taxon>
        <taxon>Pentapetalae</taxon>
        <taxon>asterids</taxon>
        <taxon>lamiids</taxon>
        <taxon>Gentianales</taxon>
        <taxon>Apocynaceae</taxon>
        <taxon>Rauvolfioideae</taxon>
        <taxon>Vinceae</taxon>
        <taxon>Catharanthinae</taxon>
        <taxon>Catharanthus</taxon>
    </lineage>
</organism>
<sequence>MALGKYSRVDGRKSPSNYCSTVTIVVFVALCLVGVWMMTSSSVVPVQNSDVSQQEAKNDVNEKTQVGETNANQNINENVSNGNKDDNAETNSNDNEGKSKQFEDSPGDLPEDATKGDGNVSSNQEEKNINSQVEENPLQKSGEEEKKDEGEPKLTEESKSETTNEEDKKDDVDLKNNEKDSEAGETSEGNATGESGDGNKSETDDSEKKSEERSDESKEGDDSEKKSEEKSKNVQSKEQSSSEVFPSGAQSELLNETTTQNGAFSTQATLSENEKEKQSSESVKQSGYSWKVCNVTAGPDYIPCLDNLEAIRNLRSTKHYEHRERHCPDNPPTCLVALPEGYQRSIAWPTSREKIWYHNVPHTKLAEVKGHQNWVKVSGEYLTFPGGGTQFKHGALHYIDFIQQITPDIAWGKRSRVVLDVGCGVASFGGFLFDRDVLTMSLAPKDEHEAQVQFALERGIPAISAVMGTKRLPFPGRVFDIVHCARCRVPWHIEGGKLLLELNRLLRPGGYFVWSATPVYQKIPEDVEIWEEMKKLTKSICWELVTINKDKVNGVGVAIYQKPTTNECYEQRSANEPPVCSESDDPNAAWNVPLQSCLHKVPVEKSERGSQWPELWPARLEKPPYWLSSSEVGVYGKPQPEDFSADYQHWKRVVSNSYVNGLGINWSTVRNVMDMRAVYGGFAAALRDMNVWVLNIVAIDAPDTLPVIYERGLFGMYHDWCESFSTYPRSYDLLHADHLFSKIKRKCNFPAFVAEVDRMLRPDGKLIVRDNVEAITELEAMLKSMHWEIRMTYSKDKEGLLCAQKSMWRPKEMETVTYAIA</sequence>
<dbReference type="EMBL" id="CM044703">
    <property type="protein sequence ID" value="KAI5672316.1"/>
    <property type="molecule type" value="Genomic_DNA"/>
</dbReference>
<evidence type="ECO:0000313" key="1">
    <source>
        <dbReference type="EMBL" id="KAI5672316.1"/>
    </source>
</evidence>
<reference evidence="2" key="1">
    <citation type="journal article" date="2023" name="Nat. Plants">
        <title>Single-cell RNA sequencing provides a high-resolution roadmap for understanding the multicellular compartmentation of specialized metabolism.</title>
        <authorList>
            <person name="Sun S."/>
            <person name="Shen X."/>
            <person name="Li Y."/>
            <person name="Li Y."/>
            <person name="Wang S."/>
            <person name="Li R."/>
            <person name="Zhang H."/>
            <person name="Shen G."/>
            <person name="Guo B."/>
            <person name="Wei J."/>
            <person name="Xu J."/>
            <person name="St-Pierre B."/>
            <person name="Chen S."/>
            <person name="Sun C."/>
        </authorList>
    </citation>
    <scope>NUCLEOTIDE SEQUENCE [LARGE SCALE GENOMIC DNA]</scope>
</reference>